<evidence type="ECO:0000256" key="1">
    <source>
        <dbReference type="SAM" id="Phobius"/>
    </source>
</evidence>
<dbReference type="AlphaFoldDB" id="A0A1E3RY71"/>
<protein>
    <recommendedName>
        <fullName evidence="4">Anti-sigma-M factor RsmA</fullName>
    </recommendedName>
</protein>
<dbReference type="EMBL" id="MIGZ01000032">
    <property type="protein sequence ID" value="ODQ94771.1"/>
    <property type="molecule type" value="Genomic_DNA"/>
</dbReference>
<name>A0A1E3RY71_9MYCO</name>
<gene>
    <name evidence="2" type="ORF">BHQ17_07660</name>
</gene>
<evidence type="ECO:0008006" key="4">
    <source>
        <dbReference type="Google" id="ProtNLM"/>
    </source>
</evidence>
<comment type="caution">
    <text evidence="2">The sequence shown here is derived from an EMBL/GenBank/DDBJ whole genome shotgun (WGS) entry which is preliminary data.</text>
</comment>
<proteinExistence type="predicted"/>
<keyword evidence="1" id="KW-0472">Membrane</keyword>
<organism evidence="2 3">
    <name type="scientific">Mycolicibacterium holsaticum</name>
    <dbReference type="NCBI Taxonomy" id="152142"/>
    <lineage>
        <taxon>Bacteria</taxon>
        <taxon>Bacillati</taxon>
        <taxon>Actinomycetota</taxon>
        <taxon>Actinomycetes</taxon>
        <taxon>Mycobacteriales</taxon>
        <taxon>Mycobacteriaceae</taxon>
        <taxon>Mycolicibacterium</taxon>
    </lineage>
</organism>
<keyword evidence="1" id="KW-0812">Transmembrane</keyword>
<dbReference type="Proteomes" id="UP000094243">
    <property type="component" value="Unassembled WGS sequence"/>
</dbReference>
<reference evidence="3" key="1">
    <citation type="submission" date="2016-09" db="EMBL/GenBank/DDBJ databases">
        <authorList>
            <person name="Greninger A.L."/>
            <person name="Jerome K.R."/>
            <person name="Mcnair B."/>
            <person name="Wallis C."/>
            <person name="Fang F."/>
        </authorList>
    </citation>
    <scope>NUCLEOTIDE SEQUENCE [LARGE SCALE GENOMIC DNA]</scope>
    <source>
        <strain evidence="3">M7</strain>
    </source>
</reference>
<dbReference type="RefSeq" id="WP_069404650.1">
    <property type="nucleotide sequence ID" value="NZ_MIGZ01000032.1"/>
</dbReference>
<evidence type="ECO:0000313" key="2">
    <source>
        <dbReference type="EMBL" id="ODQ94771.1"/>
    </source>
</evidence>
<evidence type="ECO:0000313" key="3">
    <source>
        <dbReference type="Proteomes" id="UP000094243"/>
    </source>
</evidence>
<keyword evidence="1" id="KW-1133">Transmembrane helix</keyword>
<dbReference type="OrthoDB" id="4762032at2"/>
<sequence>MDHDDDLDPASARVRDELARLGEDAASAPEVPTAVTARVGAALRAAGAAPAHSVRRPRLGRMQVLALVVGACAAVTGVVIGVAVLAHEPPPRRDAGPTARSITVSAPTRDLPLSDAEILALLNQPADYGPLADAARRASCLAGLGYPAVTPLGARPVDLHGRSGVLMLLPGDTAQAVVALVVQPDCTAADGGVVASTVLTRP</sequence>
<feature type="transmembrane region" description="Helical" evidence="1">
    <location>
        <begin position="64"/>
        <end position="86"/>
    </location>
</feature>
<accession>A0A1E3RY71</accession>
<keyword evidence="3" id="KW-1185">Reference proteome</keyword>